<evidence type="ECO:0008006" key="3">
    <source>
        <dbReference type="Google" id="ProtNLM"/>
    </source>
</evidence>
<keyword evidence="2" id="KW-1185">Reference proteome</keyword>
<name>A0ABS6S607_9PAST</name>
<protein>
    <recommendedName>
        <fullName evidence="3">DUF4375 domain-containing protein</fullName>
    </recommendedName>
</protein>
<dbReference type="Proteomes" id="UP001196379">
    <property type="component" value="Unassembled WGS sequence"/>
</dbReference>
<dbReference type="EMBL" id="JABULY010000001">
    <property type="protein sequence ID" value="MBV6530972.1"/>
    <property type="molecule type" value="Genomic_DNA"/>
</dbReference>
<proteinExistence type="predicted"/>
<dbReference type="GeneID" id="65548442"/>
<evidence type="ECO:0000313" key="1">
    <source>
        <dbReference type="EMBL" id="MBV6530972.1"/>
    </source>
</evidence>
<sequence>MKMKLNKIVVLTLLGVGVLGFGGNAVAGKYEITEQQIQEAEKKYVSEYPKNKHIQHAGTDWYFEHRYGTPDKERQELWLEFVKSDEKYKPKIKEWLSQKISQEKLKQALKLTSPLNKNTSKTLSQDEIQALKTETQVLRQQFANYLNYHSNGFEPKKLYQDKFRFLYNRSKDLIILIIGNKVKDKELLEMTLEYRKALEEEFLEENKKAKNGYWGVLKAAVHDSYQVFIQAEKEGKAIHRMPEHKEAVKELGERDDVKKFDIIEEDYKRLNTALEQHIYLLDVKVVN</sequence>
<accession>A0ABS6S607</accession>
<reference evidence="1 2" key="1">
    <citation type="journal article" date="2021" name="Mol. Ecol.">
        <title>Polar bear-adapted Ursidibacter maritimus are remarkably conserved after generations in captivity.</title>
        <authorList>
            <person name="Espinosa-Gongora C."/>
            <person name="Hansen M.J."/>
            <person name="Bertelsen M.F."/>
            <person name="Bojesen A.M."/>
        </authorList>
    </citation>
    <scope>NUCLEOTIDE SEQUENCE [LARGE SCALE GENOMIC DNA]</scope>
    <source>
        <strain evidence="1 2">Pb43106</strain>
    </source>
</reference>
<evidence type="ECO:0000313" key="2">
    <source>
        <dbReference type="Proteomes" id="UP001196379"/>
    </source>
</evidence>
<organism evidence="1 2">
    <name type="scientific">Ursidibacter maritimus</name>
    <dbReference type="NCBI Taxonomy" id="1331689"/>
    <lineage>
        <taxon>Bacteria</taxon>
        <taxon>Pseudomonadati</taxon>
        <taxon>Pseudomonadota</taxon>
        <taxon>Gammaproteobacteria</taxon>
        <taxon>Pasteurellales</taxon>
        <taxon>Pasteurellaceae</taxon>
        <taxon>Ursidibacter</taxon>
    </lineage>
</organism>
<gene>
    <name evidence="1" type="ORF">HT657_02225</name>
</gene>
<dbReference type="RefSeq" id="WP_157402629.1">
    <property type="nucleotide sequence ID" value="NZ_JABULY010000001.1"/>
</dbReference>
<comment type="caution">
    <text evidence="1">The sequence shown here is derived from an EMBL/GenBank/DDBJ whole genome shotgun (WGS) entry which is preliminary data.</text>
</comment>